<keyword evidence="1" id="KW-0812">Transmembrane</keyword>
<evidence type="ECO:0000313" key="2">
    <source>
        <dbReference type="EMBL" id="CCE70787.1"/>
    </source>
</evidence>
<gene>
    <name evidence="2" type="ordered locus">PAB1489.1n</name>
</gene>
<dbReference type="Proteomes" id="UP000009139">
    <property type="component" value="Chromosome"/>
</dbReference>
<comment type="miscellaneous">
    <text evidence="2">The sequence shown here is derived from an EMBL/GenBank/DDBJ third party annotation (TPA) entry.</text>
</comment>
<feature type="transmembrane region" description="Helical" evidence="1">
    <location>
        <begin position="7"/>
        <end position="24"/>
    </location>
</feature>
<evidence type="ECO:0000313" key="3">
    <source>
        <dbReference type="Proteomes" id="UP000009139"/>
    </source>
</evidence>
<dbReference type="AlphaFoldDB" id="G8ZHF0"/>
<name>G8ZHF0_PYRAB</name>
<evidence type="ECO:0000256" key="1">
    <source>
        <dbReference type="SAM" id="Phobius"/>
    </source>
</evidence>
<dbReference type="OrthoDB" id="86175at2157"/>
<dbReference type="RefSeq" id="WP_048146969.1">
    <property type="nucleotide sequence ID" value="NC_000868.1"/>
</dbReference>
<protein>
    <submittedName>
        <fullName evidence="2">Uncharacterized protein</fullName>
    </submittedName>
</protein>
<proteinExistence type="predicted"/>
<keyword evidence="1" id="KW-1133">Transmembrane helix</keyword>
<organism evidence="2 3">
    <name type="scientific">Pyrococcus abyssi (strain GE5 / Orsay)</name>
    <dbReference type="NCBI Taxonomy" id="272844"/>
    <lineage>
        <taxon>Archaea</taxon>
        <taxon>Methanobacteriati</taxon>
        <taxon>Methanobacteriota</taxon>
        <taxon>Thermococci</taxon>
        <taxon>Thermococcales</taxon>
        <taxon>Thermococcaceae</taxon>
        <taxon>Pyrococcus</taxon>
    </lineage>
</organism>
<sequence>MREELNLAVSLIEALIIGWFSYAFSYQNYLLYKWHRGMVLPSKTPFVLIGVIAALIFLGWKYRETIRNLKFQANKG</sequence>
<accession>G8ZHF0</accession>
<keyword evidence="1" id="KW-0472">Membrane</keyword>
<reference evidence="2 3" key="1">
    <citation type="journal article" date="2012" name="Curr. Microbiol.">
        <title>Re-annotation of two hyperthermophilic archaea Pyrococcus abyssi GE5 and Pyrococcus furiosus DSM 3638.</title>
        <authorList>
            <person name="Gao J."/>
            <person name="Wang J."/>
        </authorList>
    </citation>
    <scope>GENOME REANNOTATION</scope>
    <source>
        <strain evidence="3">GE5 / Orsay</strain>
    </source>
</reference>
<dbReference type="EMBL" id="HE613800">
    <property type="protein sequence ID" value="CCE70787.1"/>
    <property type="molecule type" value="Genomic_DNA"/>
</dbReference>
<feature type="transmembrane region" description="Helical" evidence="1">
    <location>
        <begin position="44"/>
        <end position="62"/>
    </location>
</feature>